<comment type="caution">
    <text evidence="8">Lacks conserved residue(s) required for the propagation of feature annotation.</text>
</comment>
<dbReference type="GO" id="GO:0003855">
    <property type="term" value="F:3-dehydroquinate dehydratase activity"/>
    <property type="evidence" value="ECO:0007669"/>
    <property type="project" value="UniProtKB-UniRule"/>
</dbReference>
<evidence type="ECO:0000256" key="3">
    <source>
        <dbReference type="ARBA" id="ARBA00011037"/>
    </source>
</evidence>
<evidence type="ECO:0000256" key="2">
    <source>
        <dbReference type="ARBA" id="ARBA00004902"/>
    </source>
</evidence>
<evidence type="ECO:0000256" key="8">
    <source>
        <dbReference type="HAMAP-Rule" id="MF_00169"/>
    </source>
</evidence>
<dbReference type="UniPathway" id="UPA00053">
    <property type="reaction ID" value="UER00086"/>
</dbReference>
<dbReference type="PANTHER" id="PTHR21272:SF3">
    <property type="entry name" value="CATABOLIC 3-DEHYDROQUINASE"/>
    <property type="match status" value="1"/>
</dbReference>
<evidence type="ECO:0000313" key="12">
    <source>
        <dbReference type="Proteomes" id="UP000190092"/>
    </source>
</evidence>
<dbReference type="Pfam" id="PF01220">
    <property type="entry name" value="DHquinase_II"/>
    <property type="match status" value="1"/>
</dbReference>
<feature type="site" description="Transition state stabilizer" evidence="8 10">
    <location>
        <position position="17"/>
    </location>
</feature>
<dbReference type="RefSeq" id="WP_085932121.1">
    <property type="nucleotide sequence ID" value="NZ_FUWJ01000001.1"/>
</dbReference>
<dbReference type="NCBIfam" id="NF003807">
    <property type="entry name" value="PRK05395.1-4"/>
    <property type="match status" value="1"/>
</dbReference>
<sequence length="149" mass="16206">MKFLLIQGANMEYLGTRQPELYGTTTAKELNSIVRRRARDLGIELEILYTNTEGEAVSAIYKGDRQGVDGVLFNPAGFLYAGHALRDCLRSIRAPAIEIHMTNIEKRGYSSITAEAVVGFIAGFGVDSYVLALEAMVSVLNSSSARSPS</sequence>
<proteinExistence type="inferred from homology"/>
<dbReference type="GO" id="GO:0008652">
    <property type="term" value="P:amino acid biosynthetic process"/>
    <property type="evidence" value="ECO:0007669"/>
    <property type="project" value="UniProtKB-KW"/>
</dbReference>
<accession>A0A1T4JRD7</accession>
<dbReference type="InterPro" id="IPR036441">
    <property type="entry name" value="DHquinase_II_sf"/>
</dbReference>
<comment type="similarity">
    <text evidence="3 8">Belongs to the type-II 3-dehydroquinase family.</text>
</comment>
<gene>
    <name evidence="8" type="primary">aroQ</name>
    <name evidence="11" type="ORF">SAMN02745126_00377</name>
</gene>
<comment type="catalytic activity">
    <reaction evidence="1 8">
        <text>3-dehydroquinate = 3-dehydroshikimate + H2O</text>
        <dbReference type="Rhea" id="RHEA:21096"/>
        <dbReference type="ChEBI" id="CHEBI:15377"/>
        <dbReference type="ChEBI" id="CHEBI:16630"/>
        <dbReference type="ChEBI" id="CHEBI:32364"/>
        <dbReference type="EC" id="4.2.1.10"/>
    </reaction>
</comment>
<feature type="active site" description="Proton acceptor" evidence="8 9">
    <location>
        <position position="22"/>
    </location>
</feature>
<dbReference type="InterPro" id="IPR001874">
    <property type="entry name" value="DHquinase_II"/>
</dbReference>
<feature type="binding site" evidence="8">
    <location>
        <begin position="101"/>
        <end position="102"/>
    </location>
    <ligand>
        <name>substrate</name>
    </ligand>
</feature>
<dbReference type="HAMAP" id="MF_00169">
    <property type="entry name" value="AroQ"/>
    <property type="match status" value="1"/>
</dbReference>
<evidence type="ECO:0000256" key="10">
    <source>
        <dbReference type="PIRSR" id="PIRSR001399-3"/>
    </source>
</evidence>
<dbReference type="GO" id="GO:0009073">
    <property type="term" value="P:aromatic amino acid family biosynthetic process"/>
    <property type="evidence" value="ECO:0007669"/>
    <property type="project" value="UniProtKB-KW"/>
</dbReference>
<evidence type="ECO:0000256" key="1">
    <source>
        <dbReference type="ARBA" id="ARBA00001864"/>
    </source>
</evidence>
<dbReference type="Gene3D" id="3.40.50.9100">
    <property type="entry name" value="Dehydroquinase, class II"/>
    <property type="match status" value="1"/>
</dbReference>
<dbReference type="STRING" id="225324.SAMN02745126_00377"/>
<dbReference type="EC" id="4.2.1.10" evidence="5 8"/>
<evidence type="ECO:0000256" key="5">
    <source>
        <dbReference type="ARBA" id="ARBA00012060"/>
    </source>
</evidence>
<dbReference type="PANTHER" id="PTHR21272">
    <property type="entry name" value="CATABOLIC 3-DEHYDROQUINASE"/>
    <property type="match status" value="1"/>
</dbReference>
<comment type="pathway">
    <text evidence="2 8">Metabolic intermediate biosynthesis; chorismate biosynthesis; chorismate from D-erythrose 4-phosphate and phosphoenolpyruvate: step 3/7.</text>
</comment>
<evidence type="ECO:0000256" key="4">
    <source>
        <dbReference type="ARBA" id="ARBA00011193"/>
    </source>
</evidence>
<reference evidence="12" key="1">
    <citation type="submission" date="2017-02" db="EMBL/GenBank/DDBJ databases">
        <authorList>
            <person name="Varghese N."/>
            <person name="Submissions S."/>
        </authorList>
    </citation>
    <scope>NUCLEOTIDE SEQUENCE [LARGE SCALE GENOMIC DNA]</scope>
    <source>
        <strain evidence="12">ATCC 27094</strain>
    </source>
</reference>
<dbReference type="EMBL" id="FUWJ01000001">
    <property type="protein sequence ID" value="SJZ32718.1"/>
    <property type="molecule type" value="Genomic_DNA"/>
</dbReference>
<evidence type="ECO:0000256" key="9">
    <source>
        <dbReference type="PIRSR" id="PIRSR001399-1"/>
    </source>
</evidence>
<name>A0A1T4JRD7_9HYPH</name>
<dbReference type="SUPFAM" id="SSF52304">
    <property type="entry name" value="Type II 3-dehydroquinate dehydratase"/>
    <property type="match status" value="1"/>
</dbReference>
<protein>
    <recommendedName>
        <fullName evidence="5 8">3-dehydroquinate dehydratase</fullName>
        <shortName evidence="8">3-dehydroquinase</shortName>
        <ecNumber evidence="5 8">4.2.1.10</ecNumber>
    </recommendedName>
    <alternativeName>
        <fullName evidence="8">Type II DHQase</fullName>
    </alternativeName>
</protein>
<dbReference type="OrthoDB" id="9790793at2"/>
<feature type="active site" description="Proton donor" evidence="8 9">
    <location>
        <position position="100"/>
    </location>
</feature>
<keyword evidence="12" id="KW-1185">Reference proteome</keyword>
<feature type="binding site" evidence="8">
    <location>
        <position position="87"/>
    </location>
    <ligand>
        <name>substrate</name>
    </ligand>
</feature>
<keyword evidence="6 8" id="KW-0057">Aromatic amino acid biosynthesis</keyword>
<dbReference type="PIRSF" id="PIRSF001399">
    <property type="entry name" value="DHquinase_II"/>
    <property type="match status" value="1"/>
</dbReference>
<keyword evidence="8" id="KW-0028">Amino-acid biosynthesis</keyword>
<organism evidence="11 12">
    <name type="scientific">Enhydrobacter aerosaccus</name>
    <dbReference type="NCBI Taxonomy" id="225324"/>
    <lineage>
        <taxon>Bacteria</taxon>
        <taxon>Pseudomonadati</taxon>
        <taxon>Pseudomonadota</taxon>
        <taxon>Alphaproteobacteria</taxon>
        <taxon>Hyphomicrobiales</taxon>
        <taxon>Enhydrobacter</taxon>
    </lineage>
</organism>
<comment type="subunit">
    <text evidence="4 8">Homododecamer.</text>
</comment>
<dbReference type="Proteomes" id="UP000190092">
    <property type="component" value="Unassembled WGS sequence"/>
</dbReference>
<dbReference type="GO" id="GO:0019631">
    <property type="term" value="P:quinate catabolic process"/>
    <property type="evidence" value="ECO:0007669"/>
    <property type="project" value="TreeGrafter"/>
</dbReference>
<evidence type="ECO:0000313" key="11">
    <source>
        <dbReference type="EMBL" id="SJZ32718.1"/>
    </source>
</evidence>
<comment type="function">
    <text evidence="8">Catalyzes a trans-dehydration via an enolate intermediate.</text>
</comment>
<evidence type="ECO:0000256" key="7">
    <source>
        <dbReference type="ARBA" id="ARBA00023239"/>
    </source>
</evidence>
<dbReference type="GO" id="GO:0009423">
    <property type="term" value="P:chorismate biosynthetic process"/>
    <property type="evidence" value="ECO:0007669"/>
    <property type="project" value="UniProtKB-UniRule"/>
</dbReference>
<dbReference type="AlphaFoldDB" id="A0A1T4JRD7"/>
<feature type="binding site" evidence="8">
    <location>
        <position position="74"/>
    </location>
    <ligand>
        <name>substrate</name>
    </ligand>
</feature>
<evidence type="ECO:0000256" key="6">
    <source>
        <dbReference type="ARBA" id="ARBA00023141"/>
    </source>
</evidence>
<keyword evidence="7 8" id="KW-0456">Lyase</keyword>